<dbReference type="InterPro" id="IPR038277">
    <property type="entry name" value="UreF_sf"/>
</dbReference>
<evidence type="ECO:0000259" key="6">
    <source>
        <dbReference type="Pfam" id="PF11500"/>
    </source>
</evidence>
<feature type="coiled-coil region" evidence="4">
    <location>
        <begin position="212"/>
        <end position="239"/>
    </location>
</feature>
<dbReference type="GO" id="GO:0016151">
    <property type="term" value="F:nickel cation binding"/>
    <property type="evidence" value="ECO:0007669"/>
    <property type="project" value="InterPro"/>
</dbReference>
<dbReference type="Pfam" id="PF11500">
    <property type="entry name" value="Cut12"/>
    <property type="match status" value="1"/>
</dbReference>
<reference evidence="7" key="1">
    <citation type="submission" date="2015-01" db="EMBL/GenBank/DDBJ databases">
        <authorList>
            <person name="Durling Mikael"/>
        </authorList>
    </citation>
    <scope>NUCLEOTIDE SEQUENCE</scope>
</reference>
<feature type="compositionally biased region" description="Low complexity" evidence="5">
    <location>
        <begin position="121"/>
        <end position="138"/>
    </location>
</feature>
<evidence type="ECO:0000256" key="3">
    <source>
        <dbReference type="ARBA" id="ARBA00046339"/>
    </source>
</evidence>
<protein>
    <recommendedName>
        <fullName evidence="6">Spindle pole body-associated protein cut12 domain-containing protein</fullName>
    </recommendedName>
</protein>
<dbReference type="PANTHER" id="PTHR33620:SF1">
    <property type="entry name" value="UREASE ACCESSORY PROTEIN F"/>
    <property type="match status" value="1"/>
</dbReference>
<dbReference type="InterPro" id="IPR002639">
    <property type="entry name" value="UreF"/>
</dbReference>
<feature type="coiled-coil region" evidence="4">
    <location>
        <begin position="512"/>
        <end position="539"/>
    </location>
</feature>
<name>A0A0B7KF99_BIOOC</name>
<dbReference type="InterPro" id="IPR021589">
    <property type="entry name" value="Cut12"/>
</dbReference>
<keyword evidence="2" id="KW-0143">Chaperone</keyword>
<feature type="domain" description="Spindle pole body-associated protein cut12" evidence="6">
    <location>
        <begin position="124"/>
        <end position="256"/>
    </location>
</feature>
<proteinExistence type="inferred from homology"/>
<feature type="region of interest" description="Disordered" evidence="5">
    <location>
        <begin position="291"/>
        <end position="315"/>
    </location>
</feature>
<dbReference type="Gene3D" id="1.10.4190.10">
    <property type="entry name" value="Urease accessory protein UreF"/>
    <property type="match status" value="1"/>
</dbReference>
<keyword evidence="1" id="KW-0996">Nickel insertion</keyword>
<comment type="similarity">
    <text evidence="3">Belongs to the UreF family.</text>
</comment>
<evidence type="ECO:0000256" key="4">
    <source>
        <dbReference type="SAM" id="Coils"/>
    </source>
</evidence>
<accession>A0A0B7KF99</accession>
<sequence>MLGWMLNRGENAPNGLDEGDTTQIDQPDTPAPVFAARAFRNALFGTPANNREELRARPAKSVTISDKGSRTPNSKPQGILLTPGTGTSRPKRVSFGRDVGGGSKLLEESSQIAIRDINVPKSAKSATSSETTTREQAAGASGDVPASDDDWEEEDDDVDPENYCNHDITVDLNEPHSQSGQYWKHEFEKYQQDAKAEMEKMLKYKQLAKSYARQKDAEAINLAEKLKNEQQKVIDMEKKITQNASQIISRFENKSENASPEVLANLAKQTALAKEYKEQVQDLENQLEEFLEERQDSAEPTIRRRRVGTSPRTQRTLLETQRELRKARNQAKELNDLRDKVSSLKERLKAAEERADQAESGAHREDGLPRAKELRAQLRQEREESRRKDEEIQQLKKEFEAYRKESQAQEKDRNDVLQRAHTKISDLKKEIKTLKSGSADSIPRQHADKQDALQSTTGADMANQRSNVAEMRARPWQSGAATREVPGEVISKRRAAALARIEKRIAMKKMQKQNDFDKENQLEAQLEDARARLKLSQLSAKDGHPTATTILKPSPSSSTHFLLLLSDSALPLGAFAFSSGLESYLAHNPRSSTFSDFLPSSVSSFASTTLPFVLAAHRDPKSLFDLDDQLDAAVICTVGRRASIAQGRALLSVWERSFRSAVSEVPEVQLLRDFSTLLRESKGEVPVVSAHLAPLFGAICAIVGLSLRQTAYVFMLSHVKALISAAVRASVFGPFQAQKVLAGERVQNMIELMIDREWNTPVEEAGQSVPVMDLWIGRHELLYSRIFNS</sequence>
<dbReference type="EMBL" id="CDPU01000035">
    <property type="protein sequence ID" value="CEO53366.1"/>
    <property type="molecule type" value="Genomic_DNA"/>
</dbReference>
<gene>
    <name evidence="7" type="ORF">BN869_000009424_1</name>
</gene>
<feature type="region of interest" description="Disordered" evidence="5">
    <location>
        <begin position="44"/>
        <end position="107"/>
    </location>
</feature>
<evidence type="ECO:0000313" key="7">
    <source>
        <dbReference type="EMBL" id="CEO53366.1"/>
    </source>
</evidence>
<feature type="region of interest" description="Disordered" evidence="5">
    <location>
        <begin position="120"/>
        <end position="160"/>
    </location>
</feature>
<evidence type="ECO:0000256" key="5">
    <source>
        <dbReference type="SAM" id="MobiDB-lite"/>
    </source>
</evidence>
<feature type="region of interest" description="Disordered" evidence="5">
    <location>
        <begin position="1"/>
        <end position="32"/>
    </location>
</feature>
<feature type="compositionally biased region" description="Acidic residues" evidence="5">
    <location>
        <begin position="146"/>
        <end position="160"/>
    </location>
</feature>
<feature type="region of interest" description="Disordered" evidence="5">
    <location>
        <begin position="348"/>
        <end position="371"/>
    </location>
</feature>
<feature type="region of interest" description="Disordered" evidence="5">
    <location>
        <begin position="436"/>
        <end position="459"/>
    </location>
</feature>
<keyword evidence="4" id="KW-0175">Coiled coil</keyword>
<dbReference type="AlphaFoldDB" id="A0A0B7KF99"/>
<evidence type="ECO:0000256" key="2">
    <source>
        <dbReference type="ARBA" id="ARBA00023186"/>
    </source>
</evidence>
<organism evidence="7">
    <name type="scientific">Bionectria ochroleuca</name>
    <name type="common">Gliocladium roseum</name>
    <dbReference type="NCBI Taxonomy" id="29856"/>
    <lineage>
        <taxon>Eukaryota</taxon>
        <taxon>Fungi</taxon>
        <taxon>Dikarya</taxon>
        <taxon>Ascomycota</taxon>
        <taxon>Pezizomycotina</taxon>
        <taxon>Sordariomycetes</taxon>
        <taxon>Hypocreomycetidae</taxon>
        <taxon>Hypocreales</taxon>
        <taxon>Bionectriaceae</taxon>
        <taxon>Clonostachys</taxon>
    </lineage>
</organism>
<evidence type="ECO:0000256" key="1">
    <source>
        <dbReference type="ARBA" id="ARBA00022988"/>
    </source>
</evidence>
<dbReference type="Pfam" id="PF01730">
    <property type="entry name" value="UreF"/>
    <property type="match status" value="1"/>
</dbReference>
<feature type="compositionally biased region" description="Polar residues" evidence="5">
    <location>
        <begin position="62"/>
        <end position="76"/>
    </location>
</feature>
<dbReference type="PANTHER" id="PTHR33620">
    <property type="entry name" value="UREASE ACCESSORY PROTEIN F"/>
    <property type="match status" value="1"/>
</dbReference>